<dbReference type="EMBL" id="JALLPJ020000487">
    <property type="protein sequence ID" value="KAL3790731.1"/>
    <property type="molecule type" value="Genomic_DNA"/>
</dbReference>
<evidence type="ECO:0000313" key="1">
    <source>
        <dbReference type="EMBL" id="KAL3790731.1"/>
    </source>
</evidence>
<reference evidence="1 2" key="1">
    <citation type="submission" date="2024-10" db="EMBL/GenBank/DDBJ databases">
        <title>Updated reference genomes for cyclostephanoid diatoms.</title>
        <authorList>
            <person name="Roberts W.R."/>
            <person name="Alverson A.J."/>
        </authorList>
    </citation>
    <scope>NUCLEOTIDE SEQUENCE [LARGE SCALE GENOMIC DNA]</scope>
    <source>
        <strain evidence="1 2">AJA010-31</strain>
    </source>
</reference>
<sequence>MNPSTSTASPNVDWTDDGNKVRIIELVARNGWFPWMDGKDVKQNPDYSNLRQVSSDMKTSMDKPPCGGPAFRTIVNFLSMKNGFDDDEGFCDHCFLNEGEGCDTCDGDGCNYDCCSCTKAHRHGNTIRKLDPRLNLDVDFHKLSPREQAKLLVRFLIRVASNFHLHYYEQWRKERNSRHLRNLQVSSLDMPDLTLMDTKMWNASDDVFMNDFKRYNEPFYNFIHHLLFVGWAENDSYGSPGSSSPYRAVFLQDDRYNTGWNGGHREFFDDIFQCFMHLHKSDDTREVQTSKWGEPYQLSQIEYLPEIIRRCVENVVDQKAIALLGKPIADAIDLYRLARQTYELRKEDLAQIQWMPCFGMTKEEYAPLQDFGGYNPQHERKNIDGTGLLWTTEDIQEEDW</sequence>
<evidence type="ECO:0000313" key="2">
    <source>
        <dbReference type="Proteomes" id="UP001530400"/>
    </source>
</evidence>
<protein>
    <submittedName>
        <fullName evidence="1">Uncharacterized protein</fullName>
    </submittedName>
</protein>
<organism evidence="1 2">
    <name type="scientific">Cyclotella atomus</name>
    <dbReference type="NCBI Taxonomy" id="382360"/>
    <lineage>
        <taxon>Eukaryota</taxon>
        <taxon>Sar</taxon>
        <taxon>Stramenopiles</taxon>
        <taxon>Ochrophyta</taxon>
        <taxon>Bacillariophyta</taxon>
        <taxon>Coscinodiscophyceae</taxon>
        <taxon>Thalassiosirophycidae</taxon>
        <taxon>Stephanodiscales</taxon>
        <taxon>Stephanodiscaceae</taxon>
        <taxon>Cyclotella</taxon>
    </lineage>
</organism>
<accession>A0ABD3PTX6</accession>
<comment type="caution">
    <text evidence="1">The sequence shown here is derived from an EMBL/GenBank/DDBJ whole genome shotgun (WGS) entry which is preliminary data.</text>
</comment>
<proteinExistence type="predicted"/>
<gene>
    <name evidence="1" type="ORF">ACHAWO_013550</name>
</gene>
<dbReference type="AlphaFoldDB" id="A0ABD3PTX6"/>
<keyword evidence="2" id="KW-1185">Reference proteome</keyword>
<name>A0ABD3PTX6_9STRA</name>
<dbReference type="Proteomes" id="UP001530400">
    <property type="component" value="Unassembled WGS sequence"/>
</dbReference>